<name>A0A938WYN3_9BIFI</name>
<comment type="caution">
    <text evidence="1">The sequence shown here is derived from an EMBL/GenBank/DDBJ whole genome shotgun (WGS) entry which is preliminary data.</text>
</comment>
<reference evidence="1" key="1">
    <citation type="submission" date="2020-08" db="EMBL/GenBank/DDBJ databases">
        <authorList>
            <person name="Cejkova D."/>
            <person name="Kubasova T."/>
            <person name="Jahodarova E."/>
            <person name="Rychlik I."/>
        </authorList>
    </citation>
    <scope>NUCLEOTIDE SEQUENCE</scope>
    <source>
        <strain evidence="1">An836</strain>
    </source>
</reference>
<sequence>MAEPFDMTLAGLTVHVEPLHERIGRQCRGYRVDAAEGTARDMTVRVTPAMIDRERRLNPSGAWSDDYLETLAVHRAVAERLPAFGRLAFHGAAIAYAPAGVPPRGLVFTAPSGTGKSTHIALWRRRFGDAVQVVNGDKPILAVGGGDVTVHATPWAGKEGWQTPKAHAPLVAMAVVTRGDVDRCDRLDPAEATPLVLRQTYMPATAAMAEATLDLADRLLATVPVYRLTCSIRRTAVDAAATAMLGGVCPGH</sequence>
<proteinExistence type="predicted"/>
<dbReference type="EMBL" id="JACLYU010000007">
    <property type="protein sequence ID" value="MBM6699689.1"/>
    <property type="molecule type" value="Genomic_DNA"/>
</dbReference>
<evidence type="ECO:0000313" key="1">
    <source>
        <dbReference type="EMBL" id="MBM6699689.1"/>
    </source>
</evidence>
<keyword evidence="2" id="KW-1185">Reference proteome</keyword>
<dbReference type="SUPFAM" id="SSF53795">
    <property type="entry name" value="PEP carboxykinase-like"/>
    <property type="match status" value="1"/>
</dbReference>
<organism evidence="1 2">
    <name type="scientific">Bifidobacterium pullorum subsp. saeculare</name>
    <dbReference type="NCBI Taxonomy" id="78257"/>
    <lineage>
        <taxon>Bacteria</taxon>
        <taxon>Bacillati</taxon>
        <taxon>Actinomycetota</taxon>
        <taxon>Actinomycetes</taxon>
        <taxon>Bifidobacteriales</taxon>
        <taxon>Bifidobacteriaceae</taxon>
        <taxon>Bifidobacterium</taxon>
    </lineage>
</organism>
<dbReference type="RefSeq" id="WP_204468638.1">
    <property type="nucleotide sequence ID" value="NZ_JACLYU010000007.1"/>
</dbReference>
<reference evidence="1" key="2">
    <citation type="journal article" date="2021" name="Sci. Rep.">
        <title>The distribution of antibiotic resistance genes in chicken gut microbiota commensals.</title>
        <authorList>
            <person name="Juricova H."/>
            <person name="Matiasovicova J."/>
            <person name="Kubasova T."/>
            <person name="Cejkova D."/>
            <person name="Rychlik I."/>
        </authorList>
    </citation>
    <scope>NUCLEOTIDE SEQUENCE</scope>
    <source>
        <strain evidence="1">An836</strain>
    </source>
</reference>
<dbReference type="AlphaFoldDB" id="A0A938WYN3"/>
<protein>
    <submittedName>
        <fullName evidence="1">Uncharacterized protein</fullName>
    </submittedName>
</protein>
<dbReference type="Proteomes" id="UP000718821">
    <property type="component" value="Unassembled WGS sequence"/>
</dbReference>
<accession>A0A938WYN3</accession>
<gene>
    <name evidence="1" type="ORF">H7U32_05040</name>
</gene>
<evidence type="ECO:0000313" key="2">
    <source>
        <dbReference type="Proteomes" id="UP000718821"/>
    </source>
</evidence>